<dbReference type="AlphaFoldDB" id="R0EZ45"/>
<evidence type="ECO:0000313" key="2">
    <source>
        <dbReference type="EMBL" id="EOA14547.1"/>
    </source>
</evidence>
<dbReference type="SUPFAM" id="SSF81383">
    <property type="entry name" value="F-box domain"/>
    <property type="match status" value="1"/>
</dbReference>
<dbReference type="Pfam" id="PF24758">
    <property type="entry name" value="LRR_At5g56370"/>
    <property type="match status" value="1"/>
</dbReference>
<dbReference type="SMART" id="SM00579">
    <property type="entry name" value="FBD"/>
    <property type="match status" value="1"/>
</dbReference>
<dbReference type="InterPro" id="IPR006566">
    <property type="entry name" value="FBD"/>
</dbReference>
<dbReference type="PANTHER" id="PTHR31900:SF34">
    <property type="entry name" value="EMB|CAB62440.1-RELATED"/>
    <property type="match status" value="1"/>
</dbReference>
<protein>
    <recommendedName>
        <fullName evidence="1">FBD domain-containing protein</fullName>
    </recommendedName>
</protein>
<dbReference type="InterPro" id="IPR036047">
    <property type="entry name" value="F-box-like_dom_sf"/>
</dbReference>
<accession>R0EZ45</accession>
<dbReference type="EMBL" id="KB870812">
    <property type="protein sequence ID" value="EOA14547.1"/>
    <property type="molecule type" value="Genomic_DNA"/>
</dbReference>
<dbReference type="InterPro" id="IPR055411">
    <property type="entry name" value="LRR_FXL15/At3g58940/PEG3-like"/>
</dbReference>
<name>R0EZ45_9BRAS</name>
<gene>
    <name evidence="2" type="ORF">CARUB_v10027785mg</name>
</gene>
<sequence>MDRISLLSDDLLLKILYLGTTKDAVTTSLLSKRWCSLWKHVPKLTYWDLNTSEYWKASRFVDKFLLLHKAPVLETMNLSLCRNCCPTDIQTWINLAVSRGLQNLIIHRYRPGSGFIRLPRSLYTCGTLVTLKIASEFIVDYVPLTISFWSLKVLALCFVKFSSNELVDRILSGCPVLEDLKVIRGSNDNVKTFTIAVPSLKILTIIETTCGSYIWRDGIRFVINTPSLKSLTIANQFSWCDSLVSMPYLVNADIKLRHGDSKKFEGMLISAKHISLCLPPPMNSCPIGVFNQLVSLNICTCSLDWCRLILNHTPKLRLLRFELKQARLYPYRDPLQRCCSSSVYVQTRWEQPSSILDCLISTLETKKVVMYLLENSRQLKAMSIRSSNLTSCVEKLKMLQELSSTPRTSSKCRVLFI</sequence>
<dbReference type="STRING" id="81985.R0EZ45"/>
<dbReference type="InterPro" id="IPR001810">
    <property type="entry name" value="F-box_dom"/>
</dbReference>
<organism evidence="2 3">
    <name type="scientific">Capsella rubella</name>
    <dbReference type="NCBI Taxonomy" id="81985"/>
    <lineage>
        <taxon>Eukaryota</taxon>
        <taxon>Viridiplantae</taxon>
        <taxon>Streptophyta</taxon>
        <taxon>Embryophyta</taxon>
        <taxon>Tracheophyta</taxon>
        <taxon>Spermatophyta</taxon>
        <taxon>Magnoliopsida</taxon>
        <taxon>eudicotyledons</taxon>
        <taxon>Gunneridae</taxon>
        <taxon>Pentapetalae</taxon>
        <taxon>rosids</taxon>
        <taxon>malvids</taxon>
        <taxon>Brassicales</taxon>
        <taxon>Brassicaceae</taxon>
        <taxon>Camelineae</taxon>
        <taxon>Capsella</taxon>
    </lineage>
</organism>
<dbReference type="SUPFAM" id="SSF52047">
    <property type="entry name" value="RNI-like"/>
    <property type="match status" value="1"/>
</dbReference>
<keyword evidence="3" id="KW-1185">Reference proteome</keyword>
<dbReference type="InterPro" id="IPR050232">
    <property type="entry name" value="FBL13/AtMIF1-like"/>
</dbReference>
<evidence type="ECO:0000313" key="3">
    <source>
        <dbReference type="Proteomes" id="UP000029121"/>
    </source>
</evidence>
<reference evidence="3" key="1">
    <citation type="journal article" date="2013" name="Nat. Genet.">
        <title>The Capsella rubella genome and the genomic consequences of rapid mating system evolution.</title>
        <authorList>
            <person name="Slotte T."/>
            <person name="Hazzouri K.M."/>
            <person name="Agren J.A."/>
            <person name="Koenig D."/>
            <person name="Maumus F."/>
            <person name="Guo Y.L."/>
            <person name="Steige K."/>
            <person name="Platts A.E."/>
            <person name="Escobar J.S."/>
            <person name="Newman L.K."/>
            <person name="Wang W."/>
            <person name="Mandakova T."/>
            <person name="Vello E."/>
            <person name="Smith L.M."/>
            <person name="Henz S.R."/>
            <person name="Steffen J."/>
            <person name="Takuno S."/>
            <person name="Brandvain Y."/>
            <person name="Coop G."/>
            <person name="Andolfatto P."/>
            <person name="Hu T.T."/>
            <person name="Blanchette M."/>
            <person name="Clark R.M."/>
            <person name="Quesneville H."/>
            <person name="Nordborg M."/>
            <person name="Gaut B.S."/>
            <person name="Lysak M.A."/>
            <person name="Jenkins J."/>
            <person name="Grimwood J."/>
            <person name="Chapman J."/>
            <person name="Prochnik S."/>
            <person name="Shu S."/>
            <person name="Rokhsar D."/>
            <person name="Schmutz J."/>
            <person name="Weigel D."/>
            <person name="Wright S.I."/>
        </authorList>
    </citation>
    <scope>NUCLEOTIDE SEQUENCE [LARGE SCALE GENOMIC DNA]</scope>
    <source>
        <strain evidence="3">cv. Monte Gargano</strain>
    </source>
</reference>
<evidence type="ECO:0000259" key="1">
    <source>
        <dbReference type="SMART" id="SM00579"/>
    </source>
</evidence>
<proteinExistence type="predicted"/>
<dbReference type="PANTHER" id="PTHR31900">
    <property type="entry name" value="F-BOX/RNI SUPERFAMILY PROTEIN-RELATED"/>
    <property type="match status" value="1"/>
</dbReference>
<dbReference type="Proteomes" id="UP000029121">
    <property type="component" value="Unassembled WGS sequence"/>
</dbReference>
<dbReference type="Pfam" id="PF00646">
    <property type="entry name" value="F-box"/>
    <property type="match status" value="1"/>
</dbReference>
<feature type="domain" description="FBD" evidence="1">
    <location>
        <begin position="357"/>
        <end position="417"/>
    </location>
</feature>